<dbReference type="InterPro" id="IPR055170">
    <property type="entry name" value="GFO_IDH_MocA-like_dom"/>
</dbReference>
<proteinExistence type="inferred from homology"/>
<dbReference type="InterPro" id="IPR036291">
    <property type="entry name" value="NAD(P)-bd_dom_sf"/>
</dbReference>
<dbReference type="AlphaFoldDB" id="A0A177YAW6"/>
<dbReference type="Proteomes" id="UP000077519">
    <property type="component" value="Unassembled WGS sequence"/>
</dbReference>
<dbReference type="RefSeq" id="WP_068428304.1">
    <property type="nucleotide sequence ID" value="NZ_LVHI01000023.1"/>
</dbReference>
<evidence type="ECO:0000313" key="6">
    <source>
        <dbReference type="Proteomes" id="UP000077519"/>
    </source>
</evidence>
<keyword evidence="6" id="KW-1185">Reference proteome</keyword>
<dbReference type="GO" id="GO:0000166">
    <property type="term" value="F:nucleotide binding"/>
    <property type="evidence" value="ECO:0007669"/>
    <property type="project" value="InterPro"/>
</dbReference>
<name>A0A177YAW6_9NOCA</name>
<evidence type="ECO:0000313" key="5">
    <source>
        <dbReference type="EMBL" id="OAK52633.1"/>
    </source>
</evidence>
<comment type="similarity">
    <text evidence="1">Belongs to the Gfo/Idh/MocA family.</text>
</comment>
<dbReference type="EMBL" id="LVHI01000023">
    <property type="protein sequence ID" value="OAK52633.1"/>
    <property type="molecule type" value="Genomic_DNA"/>
</dbReference>
<sequence length="335" mass="35067">MGVTIGVVGLGRIGAFHTETLSTLAGVDGLVVTDERPAVTESVAAKFDAKAVDSADALLKSGVDGVVVAAATPAHASLVLACVDAGIPVFCEKPLAATPGESLAVVQAIESSDVQVQIGYNRRFAPAFAAAKTAVDAGELGWLHTVRSTTLDPAPPPLDYVAVSGGIFRDCSVHDFDIVRWIVGHEVAEVYAAGSNQGDPAFTEYGDVDTATATLTFENGTIGVVSNTRYNARGYDCRLEVHGSADAVVAGWDEQVPVRNLEAAATFPNGTPHSFFMDRFTSAYQVELGAFVDMAAGRIESPCTASDALEVAYIAEAATLSLQQHRPVRIDEVRL</sequence>
<organism evidence="5 6">
    <name type="scientific">Rhodococcoides kyotonense</name>
    <dbReference type="NCBI Taxonomy" id="398843"/>
    <lineage>
        <taxon>Bacteria</taxon>
        <taxon>Bacillati</taxon>
        <taxon>Actinomycetota</taxon>
        <taxon>Actinomycetes</taxon>
        <taxon>Mycobacteriales</taxon>
        <taxon>Nocardiaceae</taxon>
        <taxon>Rhodococcoides</taxon>
    </lineage>
</organism>
<dbReference type="GO" id="GO:0016491">
    <property type="term" value="F:oxidoreductase activity"/>
    <property type="evidence" value="ECO:0007669"/>
    <property type="project" value="UniProtKB-KW"/>
</dbReference>
<comment type="caution">
    <text evidence="5">The sequence shown here is derived from an EMBL/GenBank/DDBJ whole genome shotgun (WGS) entry which is preliminary data.</text>
</comment>
<reference evidence="5 6" key="1">
    <citation type="submission" date="2016-03" db="EMBL/GenBank/DDBJ databases">
        <title>Genome sequence of Rhodococcus kyotonensis KB10.</title>
        <authorList>
            <person name="Jeong H."/>
            <person name="Hong C.E."/>
            <person name="Jo S.H."/>
            <person name="Park J.M."/>
        </authorList>
    </citation>
    <scope>NUCLEOTIDE SEQUENCE [LARGE SCALE GENOMIC DNA]</scope>
    <source>
        <strain evidence="5 6">KB10</strain>
    </source>
</reference>
<dbReference type="InterPro" id="IPR000683">
    <property type="entry name" value="Gfo/Idh/MocA-like_OxRdtase_N"/>
</dbReference>
<dbReference type="PANTHER" id="PTHR42840:SF3">
    <property type="entry name" value="BINDING ROSSMANN FOLD OXIDOREDUCTASE, PUTATIVE (AFU_ORTHOLOGUE AFUA_2G10240)-RELATED"/>
    <property type="match status" value="1"/>
</dbReference>
<dbReference type="PANTHER" id="PTHR42840">
    <property type="entry name" value="NAD(P)-BINDING ROSSMANN-FOLD SUPERFAMILY PROTEIN-RELATED"/>
    <property type="match status" value="1"/>
</dbReference>
<keyword evidence="2" id="KW-0560">Oxidoreductase</keyword>
<evidence type="ECO:0000259" key="3">
    <source>
        <dbReference type="Pfam" id="PF01408"/>
    </source>
</evidence>
<gene>
    <name evidence="5" type="ORF">A3K89_07445</name>
</gene>
<dbReference type="Pfam" id="PF22725">
    <property type="entry name" value="GFO_IDH_MocA_C3"/>
    <property type="match status" value="1"/>
</dbReference>
<evidence type="ECO:0000259" key="4">
    <source>
        <dbReference type="Pfam" id="PF22725"/>
    </source>
</evidence>
<dbReference type="SUPFAM" id="SSF51735">
    <property type="entry name" value="NAD(P)-binding Rossmann-fold domains"/>
    <property type="match status" value="1"/>
</dbReference>
<dbReference type="Gene3D" id="3.40.50.720">
    <property type="entry name" value="NAD(P)-binding Rossmann-like Domain"/>
    <property type="match status" value="1"/>
</dbReference>
<feature type="domain" description="Gfo/Idh/MocA-like oxidoreductase N-terminal" evidence="3">
    <location>
        <begin position="4"/>
        <end position="120"/>
    </location>
</feature>
<dbReference type="Pfam" id="PF01408">
    <property type="entry name" value="GFO_IDH_MocA"/>
    <property type="match status" value="1"/>
</dbReference>
<evidence type="ECO:0000256" key="2">
    <source>
        <dbReference type="ARBA" id="ARBA00023002"/>
    </source>
</evidence>
<evidence type="ECO:0000256" key="1">
    <source>
        <dbReference type="ARBA" id="ARBA00010928"/>
    </source>
</evidence>
<dbReference type="SUPFAM" id="SSF55347">
    <property type="entry name" value="Glyceraldehyde-3-phosphate dehydrogenase-like, C-terminal domain"/>
    <property type="match status" value="1"/>
</dbReference>
<feature type="domain" description="GFO/IDH/MocA-like oxidoreductase" evidence="4">
    <location>
        <begin position="128"/>
        <end position="245"/>
    </location>
</feature>
<accession>A0A177YAW6</accession>
<dbReference type="Gene3D" id="3.30.360.10">
    <property type="entry name" value="Dihydrodipicolinate Reductase, domain 2"/>
    <property type="match status" value="1"/>
</dbReference>
<protein>
    <submittedName>
        <fullName evidence="5">Dehydrogenase</fullName>
    </submittedName>
</protein>